<comment type="similarity">
    <text evidence="1">Belongs to the LysR transcriptional regulatory family.</text>
</comment>
<keyword evidence="2" id="KW-0805">Transcription regulation</keyword>
<dbReference type="InterPro" id="IPR005119">
    <property type="entry name" value="LysR_subst-bd"/>
</dbReference>
<dbReference type="PANTHER" id="PTHR30126:SF98">
    <property type="entry name" value="HTH-TYPE TRANSCRIPTIONAL ACTIVATOR BAUR"/>
    <property type="match status" value="1"/>
</dbReference>
<dbReference type="PANTHER" id="PTHR30126">
    <property type="entry name" value="HTH-TYPE TRANSCRIPTIONAL REGULATOR"/>
    <property type="match status" value="1"/>
</dbReference>
<dbReference type="GO" id="GO:0000976">
    <property type="term" value="F:transcription cis-regulatory region binding"/>
    <property type="evidence" value="ECO:0007669"/>
    <property type="project" value="TreeGrafter"/>
</dbReference>
<evidence type="ECO:0000259" key="5">
    <source>
        <dbReference type="PROSITE" id="PS50931"/>
    </source>
</evidence>
<keyword evidence="7" id="KW-1185">Reference proteome</keyword>
<reference evidence="6 7" key="1">
    <citation type="submission" date="2015-08" db="EMBL/GenBank/DDBJ databases">
        <title>Antibacterial properties of a collection of Vibrionaceae strains.</title>
        <authorList>
            <person name="Giubergia S."/>
        </authorList>
    </citation>
    <scope>NUCLEOTIDE SEQUENCE [LARGE SCALE GENOMIC DNA]</scope>
    <source>
        <strain evidence="6 7">S0821</strain>
    </source>
</reference>
<dbReference type="RefSeq" id="WP_055466967.1">
    <property type="nucleotide sequence ID" value="NZ_CP128201.1"/>
</dbReference>
<dbReference type="AlphaFoldDB" id="A0A0Q2M7M2"/>
<accession>A0A0Q2M7M2</accession>
<keyword evidence="4" id="KW-0804">Transcription</keyword>
<dbReference type="PROSITE" id="PS50931">
    <property type="entry name" value="HTH_LYSR"/>
    <property type="match status" value="1"/>
</dbReference>
<evidence type="ECO:0000313" key="7">
    <source>
        <dbReference type="Proteomes" id="UP000051221"/>
    </source>
</evidence>
<dbReference type="Proteomes" id="UP000051221">
    <property type="component" value="Unassembled WGS sequence"/>
</dbReference>
<name>A0A0Q2M7M2_VIBFU</name>
<sequence length="320" mass="36125">MMKNAAPIGDYEIKQLKIFKVVADCGGFSAAETELNISRSTISIHISNLESRLNLTLCRRGRSGFALTEEGAVVYEATVKLLGELERFRNIISHLDVQLSGSLTVLFSDNISLDARANMPEVIRQFTKVAREVYLNADVAKMTEIERKVLQEEADIGFIPFHRELEGLEYEHIYTDICYLYASSDNPLAQMPQKELNDDIINAFPVVYAGIKSQELLNAQLPKMNLKATAYNYESRLALILSSKFIGYLPENYAQSYVDSGQLIAITPATQYYHLEIMAITKKTNSTNKIRSLFIKTMREFYLNKNTRGVMNSTKISSSI</sequence>
<evidence type="ECO:0000256" key="1">
    <source>
        <dbReference type="ARBA" id="ARBA00009437"/>
    </source>
</evidence>
<dbReference type="InterPro" id="IPR036390">
    <property type="entry name" value="WH_DNA-bd_sf"/>
</dbReference>
<dbReference type="InterPro" id="IPR000847">
    <property type="entry name" value="LysR_HTH_N"/>
</dbReference>
<protein>
    <submittedName>
        <fullName evidence="6">LysR family transcriptional regulator</fullName>
    </submittedName>
</protein>
<evidence type="ECO:0000256" key="4">
    <source>
        <dbReference type="ARBA" id="ARBA00023163"/>
    </source>
</evidence>
<dbReference type="Gene3D" id="1.10.10.10">
    <property type="entry name" value="Winged helix-like DNA-binding domain superfamily/Winged helix DNA-binding domain"/>
    <property type="match status" value="1"/>
</dbReference>
<keyword evidence="3" id="KW-0238">DNA-binding</keyword>
<dbReference type="InterPro" id="IPR036388">
    <property type="entry name" value="WH-like_DNA-bd_sf"/>
</dbReference>
<dbReference type="CDD" id="cd05466">
    <property type="entry name" value="PBP2_LTTR_substrate"/>
    <property type="match status" value="1"/>
</dbReference>
<gene>
    <name evidence="6" type="ORF">AMR76_19665</name>
</gene>
<dbReference type="GO" id="GO:0003700">
    <property type="term" value="F:DNA-binding transcription factor activity"/>
    <property type="evidence" value="ECO:0007669"/>
    <property type="project" value="InterPro"/>
</dbReference>
<evidence type="ECO:0000256" key="2">
    <source>
        <dbReference type="ARBA" id="ARBA00023015"/>
    </source>
</evidence>
<proteinExistence type="inferred from homology"/>
<dbReference type="InParanoid" id="A0A0Q2M7M2"/>
<comment type="caution">
    <text evidence="6">The sequence shown here is derived from an EMBL/GenBank/DDBJ whole genome shotgun (WGS) entry which is preliminary data.</text>
</comment>
<dbReference type="Pfam" id="PF00126">
    <property type="entry name" value="HTH_1"/>
    <property type="match status" value="1"/>
</dbReference>
<dbReference type="Pfam" id="PF03466">
    <property type="entry name" value="LysR_substrate"/>
    <property type="match status" value="1"/>
</dbReference>
<dbReference type="SUPFAM" id="SSF53850">
    <property type="entry name" value="Periplasmic binding protein-like II"/>
    <property type="match status" value="1"/>
</dbReference>
<feature type="domain" description="HTH lysR-type" evidence="5">
    <location>
        <begin position="11"/>
        <end position="68"/>
    </location>
</feature>
<dbReference type="SUPFAM" id="SSF46785">
    <property type="entry name" value="Winged helix' DNA-binding domain"/>
    <property type="match status" value="1"/>
</dbReference>
<organism evidence="6 7">
    <name type="scientific">Vibrio furnissii</name>
    <dbReference type="NCBI Taxonomy" id="29494"/>
    <lineage>
        <taxon>Bacteria</taxon>
        <taxon>Pseudomonadati</taxon>
        <taxon>Pseudomonadota</taxon>
        <taxon>Gammaproteobacteria</taxon>
        <taxon>Vibrionales</taxon>
        <taxon>Vibrionaceae</taxon>
        <taxon>Vibrio</taxon>
    </lineage>
</organism>
<dbReference type="Gene3D" id="3.40.190.290">
    <property type="match status" value="1"/>
</dbReference>
<dbReference type="EMBL" id="LKHS01000022">
    <property type="protein sequence ID" value="KQH84065.1"/>
    <property type="molecule type" value="Genomic_DNA"/>
</dbReference>
<evidence type="ECO:0000313" key="6">
    <source>
        <dbReference type="EMBL" id="KQH84065.1"/>
    </source>
</evidence>
<evidence type="ECO:0000256" key="3">
    <source>
        <dbReference type="ARBA" id="ARBA00023125"/>
    </source>
</evidence>